<dbReference type="PANTHER" id="PTHR22946:SF9">
    <property type="entry name" value="POLYKETIDE TRANSFERASE AF380"/>
    <property type="match status" value="1"/>
</dbReference>
<evidence type="ECO:0000256" key="1">
    <source>
        <dbReference type="ARBA" id="ARBA00022801"/>
    </source>
</evidence>
<dbReference type="InterPro" id="IPR002925">
    <property type="entry name" value="Dienelactn_hydro"/>
</dbReference>
<dbReference type="SUPFAM" id="SSF53474">
    <property type="entry name" value="alpha/beta-Hydrolases"/>
    <property type="match status" value="1"/>
</dbReference>
<name>A0A847RRN7_9BACT</name>
<keyword evidence="1 3" id="KW-0378">Hydrolase</keyword>
<keyword evidence="4" id="KW-1185">Reference proteome</keyword>
<protein>
    <submittedName>
        <fullName evidence="3">Alpha/beta hydrolase</fullName>
    </submittedName>
</protein>
<reference evidence="3 4" key="1">
    <citation type="submission" date="2020-04" db="EMBL/GenBank/DDBJ databases">
        <authorList>
            <person name="Yin C."/>
        </authorList>
    </citation>
    <scope>NUCLEOTIDE SEQUENCE [LARGE SCALE GENOMIC DNA]</scope>
    <source>
        <strain evidence="3 4">Ae27</strain>
    </source>
</reference>
<evidence type="ECO:0000313" key="4">
    <source>
        <dbReference type="Proteomes" id="UP000570474"/>
    </source>
</evidence>
<accession>A0A847RRN7</accession>
<dbReference type="PANTHER" id="PTHR22946">
    <property type="entry name" value="DIENELACTONE HYDROLASE DOMAIN-CONTAINING PROTEIN-RELATED"/>
    <property type="match status" value="1"/>
</dbReference>
<dbReference type="Gene3D" id="3.40.50.1820">
    <property type="entry name" value="alpha/beta hydrolase"/>
    <property type="match status" value="1"/>
</dbReference>
<dbReference type="Pfam" id="PF01738">
    <property type="entry name" value="DLH"/>
    <property type="match status" value="1"/>
</dbReference>
<dbReference type="AlphaFoldDB" id="A0A847RRN7"/>
<proteinExistence type="predicted"/>
<dbReference type="EMBL" id="JABAIA010000001">
    <property type="protein sequence ID" value="NLR63425.1"/>
    <property type="molecule type" value="Genomic_DNA"/>
</dbReference>
<feature type="domain" description="Dienelactone hydrolase" evidence="2">
    <location>
        <begin position="133"/>
        <end position="242"/>
    </location>
</feature>
<dbReference type="Proteomes" id="UP000570474">
    <property type="component" value="Unassembled WGS sequence"/>
</dbReference>
<evidence type="ECO:0000313" key="3">
    <source>
        <dbReference type="EMBL" id="NLR63425.1"/>
    </source>
</evidence>
<gene>
    <name evidence="3" type="ORF">HGH92_03820</name>
</gene>
<dbReference type="RefSeq" id="WP_168869423.1">
    <property type="nucleotide sequence ID" value="NZ_JABAIA010000001.1"/>
</dbReference>
<organism evidence="3 4">
    <name type="scientific">Chitinophaga varians</name>
    <dbReference type="NCBI Taxonomy" id="2202339"/>
    <lineage>
        <taxon>Bacteria</taxon>
        <taxon>Pseudomonadati</taxon>
        <taxon>Bacteroidota</taxon>
        <taxon>Chitinophagia</taxon>
        <taxon>Chitinophagales</taxon>
        <taxon>Chitinophagaceae</taxon>
        <taxon>Chitinophaga</taxon>
    </lineage>
</organism>
<dbReference type="GO" id="GO:0052689">
    <property type="term" value="F:carboxylic ester hydrolase activity"/>
    <property type="evidence" value="ECO:0007669"/>
    <property type="project" value="UniProtKB-ARBA"/>
</dbReference>
<sequence length="368" mass="40963">MKYFAVAFLMIVIGCSQEKKTSVSYDAGVTFVHTSDTSRIFKPGTDVTDALHHRPIDLDIWYPAYHAEADTQLLVRDLFRLLETRANYYSGSKVGDGISGQFAQFFCTTFKCADSTSLLRFKTNSFKNAAAASGRFPIVVYMTAFNGMSYENFSMFESLAQKGFIVVSISSIGRFPGDMTTKKEDLMEQVYDAVAAVKELKKNPNADTNSIAIVGYSWGGLSGAILAGKLPKVKCMVSLEGSEFHHYGNEDMDFEAIKNSDDFKNLQFSIPYLRMESSPSNGSGKKDSVYDFVSDHVKEAHIFTIDSIQHEDFDCFSLVVKKAGNCPVNQRYHSALQLTVGFLETELKGKDNFLPAVDALMNKTIRKK</sequence>
<dbReference type="InterPro" id="IPR029058">
    <property type="entry name" value="AB_hydrolase_fold"/>
</dbReference>
<dbReference type="InterPro" id="IPR050261">
    <property type="entry name" value="FrsA_esterase"/>
</dbReference>
<dbReference type="PROSITE" id="PS51257">
    <property type="entry name" value="PROKAR_LIPOPROTEIN"/>
    <property type="match status" value="1"/>
</dbReference>
<evidence type="ECO:0000259" key="2">
    <source>
        <dbReference type="Pfam" id="PF01738"/>
    </source>
</evidence>
<comment type="caution">
    <text evidence="3">The sequence shown here is derived from an EMBL/GenBank/DDBJ whole genome shotgun (WGS) entry which is preliminary data.</text>
</comment>